<evidence type="ECO:0000256" key="2">
    <source>
        <dbReference type="ARBA" id="ARBA00022840"/>
    </source>
</evidence>
<dbReference type="HOGENOM" id="CLU_000604_1_9_1"/>
<dbReference type="OrthoDB" id="6500128at2759"/>
<evidence type="ECO:0000313" key="5">
    <source>
        <dbReference type="Proteomes" id="UP000030653"/>
    </source>
</evidence>
<dbReference type="InterPro" id="IPR017871">
    <property type="entry name" value="ABC_transporter-like_CS"/>
</dbReference>
<dbReference type="AlphaFoldDB" id="M5G099"/>
<organism evidence="4 5">
    <name type="scientific">Dacryopinax primogenitus (strain DJM 731)</name>
    <name type="common">Brown rot fungus</name>
    <dbReference type="NCBI Taxonomy" id="1858805"/>
    <lineage>
        <taxon>Eukaryota</taxon>
        <taxon>Fungi</taxon>
        <taxon>Dikarya</taxon>
        <taxon>Basidiomycota</taxon>
        <taxon>Agaricomycotina</taxon>
        <taxon>Dacrymycetes</taxon>
        <taxon>Dacrymycetales</taxon>
        <taxon>Dacrymycetaceae</taxon>
        <taxon>Dacryopinax</taxon>
    </lineage>
</organism>
<dbReference type="PROSITE" id="PS50893">
    <property type="entry name" value="ABC_TRANSPORTER_2"/>
    <property type="match status" value="1"/>
</dbReference>
<feature type="domain" description="ABC transporter" evidence="3">
    <location>
        <begin position="43"/>
        <end position="290"/>
    </location>
</feature>
<dbReference type="Pfam" id="PF00005">
    <property type="entry name" value="ABC_tran"/>
    <property type="match status" value="1"/>
</dbReference>
<dbReference type="OMA" id="MGFAREF"/>
<dbReference type="GO" id="GO:0005524">
    <property type="term" value="F:ATP binding"/>
    <property type="evidence" value="ECO:0007669"/>
    <property type="project" value="UniProtKB-KW"/>
</dbReference>
<sequence length="298" mass="33451">MQSLEQHFDCIRILYSCTDIQNQVPDGDEEISDFPGDPAGLSLQFKNVTFKYPQSSKLALEGVSFTIEPGQLCVVVGRNGSGKSSIVKLISRLYDCTGGMILVENHPVQQFRLTAYRRLVSTLPQEFTFFPLTVAENIGLGDPEHAEDHDRILKAAESGGAIEFIERDLADGFRTRLKGPSAFHIHSGDDRFSQWANKEVQKHRATSLSGGQWQKLALSRTFMRSSDVYLFQRLRDLRGKKTMLFVTHRFGHLTRTADKIIVMEAGQVLEQGTHSDLLAKEGLYARMYNSQAMAFSTV</sequence>
<dbReference type="RefSeq" id="XP_040629071.1">
    <property type="nucleotide sequence ID" value="XM_040768411.1"/>
</dbReference>
<dbReference type="GO" id="GO:0034040">
    <property type="term" value="F:ATPase-coupled lipid transmembrane transporter activity"/>
    <property type="evidence" value="ECO:0007669"/>
    <property type="project" value="TreeGrafter"/>
</dbReference>
<keyword evidence="2" id="KW-0067">ATP-binding</keyword>
<gene>
    <name evidence="4" type="ORF">DACRYDRAFT_107111</name>
</gene>
<reference evidence="4 5" key="1">
    <citation type="journal article" date="2012" name="Science">
        <title>The Paleozoic origin of enzymatic lignin decomposition reconstructed from 31 fungal genomes.</title>
        <authorList>
            <person name="Floudas D."/>
            <person name="Binder M."/>
            <person name="Riley R."/>
            <person name="Barry K."/>
            <person name="Blanchette R.A."/>
            <person name="Henrissat B."/>
            <person name="Martinez A.T."/>
            <person name="Otillar R."/>
            <person name="Spatafora J.W."/>
            <person name="Yadav J.S."/>
            <person name="Aerts A."/>
            <person name="Benoit I."/>
            <person name="Boyd A."/>
            <person name="Carlson A."/>
            <person name="Copeland A."/>
            <person name="Coutinho P.M."/>
            <person name="de Vries R.P."/>
            <person name="Ferreira P."/>
            <person name="Findley K."/>
            <person name="Foster B."/>
            <person name="Gaskell J."/>
            <person name="Glotzer D."/>
            <person name="Gorecki P."/>
            <person name="Heitman J."/>
            <person name="Hesse C."/>
            <person name="Hori C."/>
            <person name="Igarashi K."/>
            <person name="Jurgens J.A."/>
            <person name="Kallen N."/>
            <person name="Kersten P."/>
            <person name="Kohler A."/>
            <person name="Kuees U."/>
            <person name="Kumar T.K.A."/>
            <person name="Kuo A."/>
            <person name="LaButti K."/>
            <person name="Larrondo L.F."/>
            <person name="Lindquist E."/>
            <person name="Ling A."/>
            <person name="Lombard V."/>
            <person name="Lucas S."/>
            <person name="Lundell T."/>
            <person name="Martin R."/>
            <person name="McLaughlin D.J."/>
            <person name="Morgenstern I."/>
            <person name="Morin E."/>
            <person name="Murat C."/>
            <person name="Nagy L.G."/>
            <person name="Nolan M."/>
            <person name="Ohm R.A."/>
            <person name="Patyshakuliyeva A."/>
            <person name="Rokas A."/>
            <person name="Ruiz-Duenas F.J."/>
            <person name="Sabat G."/>
            <person name="Salamov A."/>
            <person name="Samejima M."/>
            <person name="Schmutz J."/>
            <person name="Slot J.C."/>
            <person name="St John F."/>
            <person name="Stenlid J."/>
            <person name="Sun H."/>
            <person name="Sun S."/>
            <person name="Syed K."/>
            <person name="Tsang A."/>
            <person name="Wiebenga A."/>
            <person name="Young D."/>
            <person name="Pisabarro A."/>
            <person name="Eastwood D.C."/>
            <person name="Martin F."/>
            <person name="Cullen D."/>
            <person name="Grigoriev I.V."/>
            <person name="Hibbett D.S."/>
        </authorList>
    </citation>
    <scope>NUCLEOTIDE SEQUENCE [LARGE SCALE GENOMIC DNA]</scope>
    <source>
        <strain evidence="4 5">DJM-731 SS1</strain>
    </source>
</reference>
<dbReference type="EMBL" id="JH795862">
    <property type="protein sequence ID" value="EJU02174.1"/>
    <property type="molecule type" value="Genomic_DNA"/>
</dbReference>
<dbReference type="PANTHER" id="PTHR24221">
    <property type="entry name" value="ATP-BINDING CASSETTE SUB-FAMILY B"/>
    <property type="match status" value="1"/>
</dbReference>
<dbReference type="InterPro" id="IPR003439">
    <property type="entry name" value="ABC_transporter-like_ATP-bd"/>
</dbReference>
<evidence type="ECO:0000313" key="4">
    <source>
        <dbReference type="EMBL" id="EJU02174.1"/>
    </source>
</evidence>
<dbReference type="SUPFAM" id="SSF52540">
    <property type="entry name" value="P-loop containing nucleoside triphosphate hydrolases"/>
    <property type="match status" value="1"/>
</dbReference>
<dbReference type="GO" id="GO:0016887">
    <property type="term" value="F:ATP hydrolysis activity"/>
    <property type="evidence" value="ECO:0007669"/>
    <property type="project" value="InterPro"/>
</dbReference>
<dbReference type="GeneID" id="63683473"/>
<dbReference type="InterPro" id="IPR003593">
    <property type="entry name" value="AAA+_ATPase"/>
</dbReference>
<dbReference type="InterPro" id="IPR027417">
    <property type="entry name" value="P-loop_NTPase"/>
</dbReference>
<dbReference type="InterPro" id="IPR039421">
    <property type="entry name" value="Type_1_exporter"/>
</dbReference>
<keyword evidence="5" id="KW-1185">Reference proteome</keyword>
<dbReference type="STRING" id="1858805.M5G099"/>
<proteinExistence type="predicted"/>
<accession>M5G099</accession>
<dbReference type="SMART" id="SM00382">
    <property type="entry name" value="AAA"/>
    <property type="match status" value="1"/>
</dbReference>
<name>M5G099_DACPD</name>
<evidence type="ECO:0000259" key="3">
    <source>
        <dbReference type="PROSITE" id="PS50893"/>
    </source>
</evidence>
<evidence type="ECO:0000256" key="1">
    <source>
        <dbReference type="ARBA" id="ARBA00022741"/>
    </source>
</evidence>
<keyword evidence="4" id="KW-0378">Hydrolase</keyword>
<dbReference type="PANTHER" id="PTHR24221:SF646">
    <property type="entry name" value="HAEMOLYSIN SECRETION ATP-BINDING PROTEIN"/>
    <property type="match status" value="1"/>
</dbReference>
<protein>
    <submittedName>
        <fullName evidence="4">p-loop containing nucleoside triphosphate hydrolase protein</fullName>
    </submittedName>
</protein>
<dbReference type="Gene3D" id="3.40.50.300">
    <property type="entry name" value="P-loop containing nucleotide triphosphate hydrolases"/>
    <property type="match status" value="1"/>
</dbReference>
<keyword evidence="1" id="KW-0547">Nucleotide-binding</keyword>
<dbReference type="PROSITE" id="PS00211">
    <property type="entry name" value="ABC_TRANSPORTER_1"/>
    <property type="match status" value="1"/>
</dbReference>
<dbReference type="Proteomes" id="UP000030653">
    <property type="component" value="Unassembled WGS sequence"/>
</dbReference>